<keyword evidence="4 7" id="KW-0812">Transmembrane</keyword>
<keyword evidence="9" id="KW-1185">Reference proteome</keyword>
<keyword evidence="3" id="KW-1003">Cell membrane</keyword>
<evidence type="ECO:0000256" key="3">
    <source>
        <dbReference type="ARBA" id="ARBA00022475"/>
    </source>
</evidence>
<comment type="similarity">
    <text evidence="2">Belongs to the DoxX family.</text>
</comment>
<evidence type="ECO:0000256" key="5">
    <source>
        <dbReference type="ARBA" id="ARBA00022989"/>
    </source>
</evidence>
<reference evidence="8 9" key="1">
    <citation type="submission" date="2022-02" db="EMBL/GenBank/DDBJ databases">
        <title>Mesosutterella porci, a novel member of the family Sutterellaceae from pig feces.</title>
        <authorList>
            <person name="Wylensek D."/>
            <person name="Clavel T."/>
        </authorList>
    </citation>
    <scope>NUCLEOTIDE SEQUENCE [LARGE SCALE GENOMIC DNA]</scope>
    <source>
        <strain evidence="9">oilRF-744-wt-GAM-9</strain>
    </source>
</reference>
<comment type="subcellular location">
    <subcellularLocation>
        <location evidence="1">Cell membrane</location>
        <topology evidence="1">Multi-pass membrane protein</topology>
    </subcellularLocation>
</comment>
<sequence>MLHYFNPDLGLLFLRLALGICLLMHGAAKVRHGVGAVKSMITPLGIPAFAAYGAYLGEVVAPVMLILGILTPLAAFVILGNTLTILFVAYRSSLFKRDAFGGFVAEIPYLYVGMALALMVMGGGSYALL</sequence>
<dbReference type="Proteomes" id="UP001297600">
    <property type="component" value="Unassembled WGS sequence"/>
</dbReference>
<name>A0ABS9MNU4_9BURK</name>
<proteinExistence type="inferred from homology"/>
<feature type="transmembrane region" description="Helical" evidence="7">
    <location>
        <begin position="109"/>
        <end position="128"/>
    </location>
</feature>
<comment type="caution">
    <text evidence="8">The sequence shown here is derived from an EMBL/GenBank/DDBJ whole genome shotgun (WGS) entry which is preliminary data.</text>
</comment>
<evidence type="ECO:0000256" key="6">
    <source>
        <dbReference type="ARBA" id="ARBA00023136"/>
    </source>
</evidence>
<evidence type="ECO:0000256" key="1">
    <source>
        <dbReference type="ARBA" id="ARBA00004651"/>
    </source>
</evidence>
<accession>A0ABS9MNU4</accession>
<keyword evidence="5 7" id="KW-1133">Transmembrane helix</keyword>
<feature type="transmembrane region" description="Helical" evidence="7">
    <location>
        <begin position="63"/>
        <end position="88"/>
    </location>
</feature>
<evidence type="ECO:0000313" key="8">
    <source>
        <dbReference type="EMBL" id="MCG5030052.1"/>
    </source>
</evidence>
<protein>
    <submittedName>
        <fullName evidence="8">DoxX family protein</fullName>
    </submittedName>
</protein>
<dbReference type="PANTHER" id="PTHR33452:SF1">
    <property type="entry name" value="INNER MEMBRANE PROTEIN YPHA-RELATED"/>
    <property type="match status" value="1"/>
</dbReference>
<feature type="transmembrane region" description="Helical" evidence="7">
    <location>
        <begin position="12"/>
        <end position="28"/>
    </location>
</feature>
<dbReference type="EMBL" id="JAKNCT010000001">
    <property type="protein sequence ID" value="MCG5030052.1"/>
    <property type="molecule type" value="Genomic_DNA"/>
</dbReference>
<evidence type="ECO:0000256" key="2">
    <source>
        <dbReference type="ARBA" id="ARBA00006679"/>
    </source>
</evidence>
<dbReference type="InterPro" id="IPR051907">
    <property type="entry name" value="DoxX-like_oxidoreductase"/>
</dbReference>
<evidence type="ECO:0000256" key="4">
    <source>
        <dbReference type="ARBA" id="ARBA00022692"/>
    </source>
</evidence>
<dbReference type="InterPro" id="IPR032808">
    <property type="entry name" value="DoxX"/>
</dbReference>
<evidence type="ECO:0000313" key="9">
    <source>
        <dbReference type="Proteomes" id="UP001297600"/>
    </source>
</evidence>
<dbReference type="PANTHER" id="PTHR33452">
    <property type="entry name" value="OXIDOREDUCTASE CATD-RELATED"/>
    <property type="match status" value="1"/>
</dbReference>
<dbReference type="Pfam" id="PF07681">
    <property type="entry name" value="DoxX"/>
    <property type="match status" value="1"/>
</dbReference>
<gene>
    <name evidence="8" type="ORF">MAF45_01105</name>
</gene>
<organism evidence="8 9">
    <name type="scientific">Mesosutterella porci</name>
    <dbReference type="NCBI Taxonomy" id="2915351"/>
    <lineage>
        <taxon>Bacteria</taxon>
        <taxon>Pseudomonadati</taxon>
        <taxon>Pseudomonadota</taxon>
        <taxon>Betaproteobacteria</taxon>
        <taxon>Burkholderiales</taxon>
        <taxon>Sutterellaceae</taxon>
        <taxon>Mesosutterella</taxon>
    </lineage>
</organism>
<dbReference type="RefSeq" id="WP_237977708.1">
    <property type="nucleotide sequence ID" value="NZ_JAKNCT010000001.1"/>
</dbReference>
<evidence type="ECO:0000256" key="7">
    <source>
        <dbReference type="SAM" id="Phobius"/>
    </source>
</evidence>
<feature type="transmembrane region" description="Helical" evidence="7">
    <location>
        <begin position="40"/>
        <end position="57"/>
    </location>
</feature>
<keyword evidence="6 7" id="KW-0472">Membrane</keyword>